<keyword evidence="2" id="KW-0732">Signal</keyword>
<organism evidence="3 4">
    <name type="scientific">Manihot esculenta</name>
    <name type="common">Cassava</name>
    <name type="synonym">Jatropha manihot</name>
    <dbReference type="NCBI Taxonomy" id="3983"/>
    <lineage>
        <taxon>Eukaryota</taxon>
        <taxon>Viridiplantae</taxon>
        <taxon>Streptophyta</taxon>
        <taxon>Embryophyta</taxon>
        <taxon>Tracheophyta</taxon>
        <taxon>Spermatophyta</taxon>
        <taxon>Magnoliopsida</taxon>
        <taxon>eudicotyledons</taxon>
        <taxon>Gunneridae</taxon>
        <taxon>Pentapetalae</taxon>
        <taxon>rosids</taxon>
        <taxon>fabids</taxon>
        <taxon>Malpighiales</taxon>
        <taxon>Euphorbiaceae</taxon>
        <taxon>Crotonoideae</taxon>
        <taxon>Manihoteae</taxon>
        <taxon>Manihot</taxon>
    </lineage>
</organism>
<feature type="region of interest" description="Disordered" evidence="1">
    <location>
        <begin position="133"/>
        <end position="152"/>
    </location>
</feature>
<evidence type="ECO:0000256" key="1">
    <source>
        <dbReference type="SAM" id="MobiDB-lite"/>
    </source>
</evidence>
<evidence type="ECO:0008006" key="5">
    <source>
        <dbReference type="Google" id="ProtNLM"/>
    </source>
</evidence>
<keyword evidence="4" id="KW-1185">Reference proteome</keyword>
<reference evidence="4" key="1">
    <citation type="journal article" date="2016" name="Nat. Biotechnol.">
        <title>Sequencing wild and cultivated cassava and related species reveals extensive interspecific hybridization and genetic diversity.</title>
        <authorList>
            <person name="Bredeson J.V."/>
            <person name="Lyons J.B."/>
            <person name="Prochnik S.E."/>
            <person name="Wu G.A."/>
            <person name="Ha C.M."/>
            <person name="Edsinger-Gonzales E."/>
            <person name="Grimwood J."/>
            <person name="Schmutz J."/>
            <person name="Rabbi I.Y."/>
            <person name="Egesi C."/>
            <person name="Nauluvula P."/>
            <person name="Lebot V."/>
            <person name="Ndunguru J."/>
            <person name="Mkamilo G."/>
            <person name="Bart R.S."/>
            <person name="Setter T.L."/>
            <person name="Gleadow R.M."/>
            <person name="Kulakow P."/>
            <person name="Ferguson M.E."/>
            <person name="Rounsley S."/>
            <person name="Rokhsar D.S."/>
        </authorList>
    </citation>
    <scope>NUCLEOTIDE SEQUENCE [LARGE SCALE GENOMIC DNA]</scope>
    <source>
        <strain evidence="4">cv. AM560-2</strain>
    </source>
</reference>
<comment type="caution">
    <text evidence="3">The sequence shown here is derived from an EMBL/GenBank/DDBJ whole genome shotgun (WGS) entry which is preliminary data.</text>
</comment>
<evidence type="ECO:0000313" key="3">
    <source>
        <dbReference type="EMBL" id="OAY45865.1"/>
    </source>
</evidence>
<sequence length="152" mass="17429">MKSFFASLPFYLLLILSTTYARKDEGEYWRGVMKDQPLPEPIQELLQASPTSSDGKTDSGMSKNFEPIPNASIYHDDIGLQTKNPLSQTHSLQNFEPIPDVSIYHDDIGKKPLNKESFAKKFEPRPDLTIYHNDEVFKEEKPSEEKSFTKDD</sequence>
<dbReference type="PANTHER" id="PTHR33731:SF2">
    <property type="entry name" value="ORGAN-SPECIFIC PROTEIN S2-LIKE"/>
    <property type="match status" value="1"/>
</dbReference>
<evidence type="ECO:0000256" key="2">
    <source>
        <dbReference type="SAM" id="SignalP"/>
    </source>
</evidence>
<dbReference type="Proteomes" id="UP000091857">
    <property type="component" value="Chromosome 7"/>
</dbReference>
<feature type="compositionally biased region" description="Polar residues" evidence="1">
    <location>
        <begin position="48"/>
        <end position="62"/>
    </location>
</feature>
<name>A0A2C9VK03_MANES</name>
<accession>A0A2C9VK03</accession>
<feature type="chain" id="PRO_5012926041" description="Organ-specific protein S2" evidence="2">
    <location>
        <begin position="22"/>
        <end position="152"/>
    </location>
</feature>
<gene>
    <name evidence="3" type="ORF">MANES_07G098300v8</name>
</gene>
<dbReference type="Pfam" id="PF10950">
    <property type="entry name" value="Organ_specific"/>
    <property type="match status" value="1"/>
</dbReference>
<dbReference type="EMBL" id="CM004393">
    <property type="protein sequence ID" value="OAY45865.1"/>
    <property type="molecule type" value="Genomic_DNA"/>
</dbReference>
<dbReference type="InterPro" id="IPR024489">
    <property type="entry name" value="Organ_specific_prot"/>
</dbReference>
<protein>
    <recommendedName>
        <fullName evidence="5">Organ-specific protein S2</fullName>
    </recommendedName>
</protein>
<dbReference type="AlphaFoldDB" id="A0A2C9VK03"/>
<feature type="signal peptide" evidence="2">
    <location>
        <begin position="1"/>
        <end position="21"/>
    </location>
</feature>
<feature type="region of interest" description="Disordered" evidence="1">
    <location>
        <begin position="48"/>
        <end position="68"/>
    </location>
</feature>
<evidence type="ECO:0000313" key="4">
    <source>
        <dbReference type="Proteomes" id="UP000091857"/>
    </source>
</evidence>
<dbReference type="Gramene" id="Manes.07G098300.1.v8.1">
    <property type="protein sequence ID" value="Manes.07G098300.1.v8.1.CDS"/>
    <property type="gene ID" value="Manes.07G098300.v8.1"/>
</dbReference>
<dbReference type="PANTHER" id="PTHR33731">
    <property type="entry name" value="PROTEIN, PUTATIVE-RELATED"/>
    <property type="match status" value="1"/>
</dbReference>
<proteinExistence type="predicted"/>
<dbReference type="OrthoDB" id="838757at2759"/>